<protein>
    <submittedName>
        <fullName evidence="4">Response regulator transcription factor</fullName>
    </submittedName>
</protein>
<keyword evidence="1" id="KW-0597">Phosphoprotein</keyword>
<dbReference type="SUPFAM" id="SSF52172">
    <property type="entry name" value="CheY-like"/>
    <property type="match status" value="1"/>
</dbReference>
<dbReference type="InterPro" id="IPR001789">
    <property type="entry name" value="Sig_transdc_resp-reg_receiver"/>
</dbReference>
<feature type="domain" description="Response regulatory" evidence="2">
    <location>
        <begin position="3"/>
        <end position="116"/>
    </location>
</feature>
<proteinExistence type="predicted"/>
<dbReference type="GO" id="GO:0003677">
    <property type="term" value="F:DNA binding"/>
    <property type="evidence" value="ECO:0007669"/>
    <property type="project" value="InterPro"/>
</dbReference>
<dbReference type="InterPro" id="IPR046947">
    <property type="entry name" value="LytR-like"/>
</dbReference>
<name>A0A556N0Z0_9FLAO</name>
<dbReference type="SMART" id="SM00850">
    <property type="entry name" value="LytTR"/>
    <property type="match status" value="1"/>
</dbReference>
<feature type="domain" description="HTH LytTR-type" evidence="3">
    <location>
        <begin position="143"/>
        <end position="246"/>
    </location>
</feature>
<accession>A0A556N0Z0</accession>
<dbReference type="InterPro" id="IPR007492">
    <property type="entry name" value="LytTR_DNA-bd_dom"/>
</dbReference>
<dbReference type="PANTHER" id="PTHR37299">
    <property type="entry name" value="TRANSCRIPTIONAL REGULATOR-RELATED"/>
    <property type="match status" value="1"/>
</dbReference>
<dbReference type="Gene3D" id="3.40.50.2300">
    <property type="match status" value="1"/>
</dbReference>
<dbReference type="GO" id="GO:0000156">
    <property type="term" value="F:phosphorelay response regulator activity"/>
    <property type="evidence" value="ECO:0007669"/>
    <property type="project" value="InterPro"/>
</dbReference>
<evidence type="ECO:0000313" key="5">
    <source>
        <dbReference type="Proteomes" id="UP000316008"/>
    </source>
</evidence>
<dbReference type="InterPro" id="IPR011006">
    <property type="entry name" value="CheY-like_superfamily"/>
</dbReference>
<dbReference type="PROSITE" id="PS50930">
    <property type="entry name" value="HTH_LYTTR"/>
    <property type="match status" value="1"/>
</dbReference>
<dbReference type="PROSITE" id="PS50110">
    <property type="entry name" value="RESPONSE_REGULATORY"/>
    <property type="match status" value="1"/>
</dbReference>
<dbReference type="Gene3D" id="2.40.50.1020">
    <property type="entry name" value="LytTr DNA-binding domain"/>
    <property type="match status" value="1"/>
</dbReference>
<evidence type="ECO:0000256" key="1">
    <source>
        <dbReference type="PROSITE-ProRule" id="PRU00169"/>
    </source>
</evidence>
<dbReference type="SMART" id="SM00448">
    <property type="entry name" value="REC"/>
    <property type="match status" value="1"/>
</dbReference>
<dbReference type="Pfam" id="PF04397">
    <property type="entry name" value="LytTR"/>
    <property type="match status" value="1"/>
</dbReference>
<evidence type="ECO:0000313" key="4">
    <source>
        <dbReference type="EMBL" id="TSJ45861.1"/>
    </source>
</evidence>
<organism evidence="4 5">
    <name type="scientific">Fluviicola chungangensis</name>
    <dbReference type="NCBI Taxonomy" id="2597671"/>
    <lineage>
        <taxon>Bacteria</taxon>
        <taxon>Pseudomonadati</taxon>
        <taxon>Bacteroidota</taxon>
        <taxon>Flavobacteriia</taxon>
        <taxon>Flavobacteriales</taxon>
        <taxon>Crocinitomicaceae</taxon>
        <taxon>Fluviicola</taxon>
    </lineage>
</organism>
<evidence type="ECO:0000259" key="2">
    <source>
        <dbReference type="PROSITE" id="PS50110"/>
    </source>
</evidence>
<reference evidence="4 5" key="1">
    <citation type="submission" date="2019-07" db="EMBL/GenBank/DDBJ databases">
        <authorList>
            <person name="Huq M.A."/>
        </authorList>
    </citation>
    <scope>NUCLEOTIDE SEQUENCE [LARGE SCALE GENOMIC DNA]</scope>
    <source>
        <strain evidence="4 5">MAH-3</strain>
    </source>
</reference>
<dbReference type="PANTHER" id="PTHR37299:SF1">
    <property type="entry name" value="STAGE 0 SPORULATION PROTEIN A HOMOLOG"/>
    <property type="match status" value="1"/>
</dbReference>
<comment type="caution">
    <text evidence="4">The sequence shown here is derived from an EMBL/GenBank/DDBJ whole genome shotgun (WGS) entry which is preliminary data.</text>
</comment>
<sequence>MIRAVIIDDIEQARITFRKDLEVYAPDIEVVGEASGVVEGAKLLKHTKIDILFLDIQMQDGSGFDLLDILPEIPFKIIFITASDAHAIKAFRYAAIDYLLKPVDPDELTEALKKFRSHNHNEQDNYRLLNESLKQSHKVQERLALHAQDKIHIVQIADIIRCESNVNYTEFFFRDSKRIVVSRTLKDFEDILGELGFFRVHQSHLVNTKMIREFVKVEGGHLIMSDGKMIPVSTRKRADVVKMLEQL</sequence>
<dbReference type="Proteomes" id="UP000316008">
    <property type="component" value="Unassembled WGS sequence"/>
</dbReference>
<dbReference type="RefSeq" id="WP_144332816.1">
    <property type="nucleotide sequence ID" value="NZ_VLPL01000003.1"/>
</dbReference>
<gene>
    <name evidence="4" type="ORF">FO442_08935</name>
</gene>
<dbReference type="AlphaFoldDB" id="A0A556N0Z0"/>
<feature type="modified residue" description="4-aspartylphosphate" evidence="1">
    <location>
        <position position="55"/>
    </location>
</feature>
<keyword evidence="5" id="KW-1185">Reference proteome</keyword>
<dbReference type="Pfam" id="PF00072">
    <property type="entry name" value="Response_reg"/>
    <property type="match status" value="1"/>
</dbReference>
<dbReference type="OrthoDB" id="2168082at2"/>
<evidence type="ECO:0000259" key="3">
    <source>
        <dbReference type="PROSITE" id="PS50930"/>
    </source>
</evidence>
<dbReference type="EMBL" id="VLPL01000003">
    <property type="protein sequence ID" value="TSJ45861.1"/>
    <property type="molecule type" value="Genomic_DNA"/>
</dbReference>